<evidence type="ECO:0000256" key="1">
    <source>
        <dbReference type="ARBA" id="ARBA00000085"/>
    </source>
</evidence>
<dbReference type="CDD" id="cd00075">
    <property type="entry name" value="HATPase"/>
    <property type="match status" value="1"/>
</dbReference>
<feature type="compositionally biased region" description="Basic and acidic residues" evidence="11">
    <location>
        <begin position="256"/>
        <end position="267"/>
    </location>
</feature>
<dbReference type="SMART" id="SM00388">
    <property type="entry name" value="HisKA"/>
    <property type="match status" value="1"/>
</dbReference>
<dbReference type="InterPro" id="IPR004358">
    <property type="entry name" value="Sig_transdc_His_kin-like_C"/>
</dbReference>
<keyword evidence="9" id="KW-0902">Two-component regulatory system</keyword>
<proteinExistence type="predicted"/>
<dbReference type="Pfam" id="PF00512">
    <property type="entry name" value="HisKA"/>
    <property type="match status" value="1"/>
</dbReference>
<feature type="compositionally biased region" description="Gly residues" evidence="11">
    <location>
        <begin position="145"/>
        <end position="187"/>
    </location>
</feature>
<feature type="region of interest" description="Disordered" evidence="11">
    <location>
        <begin position="89"/>
        <end position="191"/>
    </location>
</feature>
<feature type="region of interest" description="Disordered" evidence="11">
    <location>
        <begin position="543"/>
        <end position="576"/>
    </location>
</feature>
<feature type="domain" description="Histidine kinase" evidence="12">
    <location>
        <begin position="307"/>
        <end position="544"/>
    </location>
</feature>
<keyword evidence="5" id="KW-0808">Transferase</keyword>
<keyword evidence="6" id="KW-0812">Transmembrane</keyword>
<keyword evidence="8" id="KW-1133">Transmembrane helix</keyword>
<dbReference type="InterPro" id="IPR050428">
    <property type="entry name" value="TCS_sensor_his_kinase"/>
</dbReference>
<dbReference type="GO" id="GO:0000155">
    <property type="term" value="F:phosphorelay sensor kinase activity"/>
    <property type="evidence" value="ECO:0007669"/>
    <property type="project" value="InterPro"/>
</dbReference>
<accession>A0A1E7JRB9</accession>
<dbReference type="InterPro" id="IPR005467">
    <property type="entry name" value="His_kinase_dom"/>
</dbReference>
<sequence length="576" mass="61687">MKLSTRIALAVGLTVPVLVLASGWLLLALVSRDLHAEQDAHLRERAAVVKKDARRLLRVTAKDRPRAEQARERRLYAAALDVGIRVVGPHGTFSGGPQPDARTRLPDSAPRPVSVRERGEGTPEGMPRERTVEHWRVLSVEVKGAKGGQGTERGETGQGAEGGQRGQGEQGVQGGQGAQDGQGGQGGQRDRPAVEGTLWLFAPDTTGRAQLAFVRQRVVAVAIVAAPVSALLAWAAASRASRPLRRLQRRTSGLDPRSDSSRLEHTPTRITEVDDLAETLRTVLARYDEQASRTAQALATARSFSSSAAHELRTPLMSMQTNLEILSAHPELAGEERDEVLEDLRLEHSRLLGLLVMLRELGQGDLVEADAFGPLDLGEVTEAAVADARRRDRTAAVRLAAAEPGLTVHGWEPGLRSMLDNLIGNALTHGRADAPGHMDARGRMDAPAREGRPHASVEVAVRSYASPAGPVAVLTVDDEGPGIPEDRRAAVFQRFLRGPGSSGSGLGLTLVAQQAALHRATVEIRDRADGRPGTRVEVRIPLAPREQSDADPRLPAQRDWLIGTASGSQGIHKDGL</sequence>
<feature type="region of interest" description="Disordered" evidence="11">
    <location>
        <begin position="244"/>
        <end position="267"/>
    </location>
</feature>
<protein>
    <recommendedName>
        <fullName evidence="3">histidine kinase</fullName>
        <ecNumber evidence="3">2.7.13.3</ecNumber>
    </recommendedName>
</protein>
<comment type="caution">
    <text evidence="13">The sequence shown here is derived from an EMBL/GenBank/DDBJ whole genome shotgun (WGS) entry which is preliminary data.</text>
</comment>
<feature type="compositionally biased region" description="Basic and acidic residues" evidence="11">
    <location>
        <begin position="114"/>
        <end position="136"/>
    </location>
</feature>
<keyword evidence="7" id="KW-0418">Kinase</keyword>
<evidence type="ECO:0000313" key="14">
    <source>
        <dbReference type="Proteomes" id="UP000176087"/>
    </source>
</evidence>
<evidence type="ECO:0000256" key="3">
    <source>
        <dbReference type="ARBA" id="ARBA00012438"/>
    </source>
</evidence>
<evidence type="ECO:0000256" key="2">
    <source>
        <dbReference type="ARBA" id="ARBA00004236"/>
    </source>
</evidence>
<dbReference type="CDD" id="cd00082">
    <property type="entry name" value="HisKA"/>
    <property type="match status" value="1"/>
</dbReference>
<evidence type="ECO:0000256" key="5">
    <source>
        <dbReference type="ARBA" id="ARBA00022679"/>
    </source>
</evidence>
<reference evidence="13 14" key="1">
    <citation type="journal article" date="2016" name="Front. Microbiol.">
        <title>Comparative Genomics Analysis of Streptomyces Species Reveals Their Adaptation to the Marine Environment and Their Diversity at the Genomic Level.</title>
        <authorList>
            <person name="Tian X."/>
            <person name="Zhang Z."/>
            <person name="Yang T."/>
            <person name="Chen M."/>
            <person name="Li J."/>
            <person name="Chen F."/>
            <person name="Yang J."/>
            <person name="Li W."/>
            <person name="Zhang B."/>
            <person name="Zhang Z."/>
            <person name="Wu J."/>
            <person name="Zhang C."/>
            <person name="Long L."/>
            <person name="Xiao J."/>
        </authorList>
    </citation>
    <scope>NUCLEOTIDE SEQUENCE [LARGE SCALE GENOMIC DNA]</scope>
    <source>
        <strain evidence="13 14">SCSIO 10390</strain>
    </source>
</reference>
<evidence type="ECO:0000256" key="7">
    <source>
        <dbReference type="ARBA" id="ARBA00022777"/>
    </source>
</evidence>
<dbReference type="Proteomes" id="UP000176087">
    <property type="component" value="Unassembled WGS sequence"/>
</dbReference>
<dbReference type="EC" id="2.7.13.3" evidence="3"/>
<dbReference type="PRINTS" id="PR00344">
    <property type="entry name" value="BCTRLSENSOR"/>
</dbReference>
<dbReference type="EMBL" id="LJGT01000038">
    <property type="protein sequence ID" value="OEU90805.1"/>
    <property type="molecule type" value="Genomic_DNA"/>
</dbReference>
<dbReference type="SUPFAM" id="SSF47384">
    <property type="entry name" value="Homodimeric domain of signal transducing histidine kinase"/>
    <property type="match status" value="1"/>
</dbReference>
<evidence type="ECO:0000256" key="8">
    <source>
        <dbReference type="ARBA" id="ARBA00022989"/>
    </source>
</evidence>
<dbReference type="PATRIC" id="fig|933944.5.peg.5722"/>
<keyword evidence="4" id="KW-0597">Phosphoprotein</keyword>
<comment type="subcellular location">
    <subcellularLocation>
        <location evidence="2">Cell membrane</location>
    </subcellularLocation>
</comment>
<dbReference type="PANTHER" id="PTHR45436:SF5">
    <property type="entry name" value="SENSOR HISTIDINE KINASE TRCS"/>
    <property type="match status" value="1"/>
</dbReference>
<dbReference type="InterPro" id="IPR003661">
    <property type="entry name" value="HisK_dim/P_dom"/>
</dbReference>
<keyword evidence="14" id="KW-1185">Reference proteome</keyword>
<name>A0A1E7JRB9_9ACTN</name>
<dbReference type="STRING" id="933944.AN215_13300"/>
<evidence type="ECO:0000256" key="4">
    <source>
        <dbReference type="ARBA" id="ARBA00022553"/>
    </source>
</evidence>
<gene>
    <name evidence="13" type="ORF">AN215_13300</name>
</gene>
<dbReference type="Gene3D" id="3.30.565.10">
    <property type="entry name" value="Histidine kinase-like ATPase, C-terminal domain"/>
    <property type="match status" value="1"/>
</dbReference>
<evidence type="ECO:0000256" key="10">
    <source>
        <dbReference type="ARBA" id="ARBA00023136"/>
    </source>
</evidence>
<evidence type="ECO:0000259" key="12">
    <source>
        <dbReference type="PROSITE" id="PS50109"/>
    </source>
</evidence>
<dbReference type="InterPro" id="IPR036097">
    <property type="entry name" value="HisK_dim/P_sf"/>
</dbReference>
<dbReference type="RefSeq" id="WP_245694473.1">
    <property type="nucleotide sequence ID" value="NZ_LJGS01000036.1"/>
</dbReference>
<dbReference type="AlphaFoldDB" id="A0A1E7JRB9"/>
<dbReference type="PANTHER" id="PTHR45436">
    <property type="entry name" value="SENSOR HISTIDINE KINASE YKOH"/>
    <property type="match status" value="1"/>
</dbReference>
<dbReference type="PROSITE" id="PS50109">
    <property type="entry name" value="HIS_KIN"/>
    <property type="match status" value="1"/>
</dbReference>
<evidence type="ECO:0000256" key="6">
    <source>
        <dbReference type="ARBA" id="ARBA00022692"/>
    </source>
</evidence>
<dbReference type="Pfam" id="PF02518">
    <property type="entry name" value="HATPase_c"/>
    <property type="match status" value="1"/>
</dbReference>
<comment type="catalytic activity">
    <reaction evidence="1">
        <text>ATP + protein L-histidine = ADP + protein N-phospho-L-histidine.</text>
        <dbReference type="EC" id="2.7.13.3"/>
    </reaction>
</comment>
<dbReference type="SUPFAM" id="SSF55874">
    <property type="entry name" value="ATPase domain of HSP90 chaperone/DNA topoisomerase II/histidine kinase"/>
    <property type="match status" value="1"/>
</dbReference>
<evidence type="ECO:0000256" key="9">
    <source>
        <dbReference type="ARBA" id="ARBA00023012"/>
    </source>
</evidence>
<dbReference type="InterPro" id="IPR003594">
    <property type="entry name" value="HATPase_dom"/>
</dbReference>
<keyword evidence="10" id="KW-0472">Membrane</keyword>
<dbReference type="GO" id="GO:0005886">
    <property type="term" value="C:plasma membrane"/>
    <property type="evidence" value="ECO:0007669"/>
    <property type="project" value="UniProtKB-SubCell"/>
</dbReference>
<dbReference type="SMART" id="SM00387">
    <property type="entry name" value="HATPase_c"/>
    <property type="match status" value="1"/>
</dbReference>
<evidence type="ECO:0000256" key="11">
    <source>
        <dbReference type="SAM" id="MobiDB-lite"/>
    </source>
</evidence>
<evidence type="ECO:0000313" key="13">
    <source>
        <dbReference type="EMBL" id="OEU90805.1"/>
    </source>
</evidence>
<dbReference type="InterPro" id="IPR036890">
    <property type="entry name" value="HATPase_C_sf"/>
</dbReference>
<dbReference type="Gene3D" id="1.10.287.130">
    <property type="match status" value="1"/>
</dbReference>
<organism evidence="13 14">
    <name type="scientific">Streptomyces abyssalis</name>
    <dbReference type="NCBI Taxonomy" id="933944"/>
    <lineage>
        <taxon>Bacteria</taxon>
        <taxon>Bacillati</taxon>
        <taxon>Actinomycetota</taxon>
        <taxon>Actinomycetes</taxon>
        <taxon>Kitasatosporales</taxon>
        <taxon>Streptomycetaceae</taxon>
        <taxon>Streptomyces</taxon>
    </lineage>
</organism>